<evidence type="ECO:0000256" key="4">
    <source>
        <dbReference type="ARBA" id="ARBA00023125"/>
    </source>
</evidence>
<evidence type="ECO:0000313" key="7">
    <source>
        <dbReference type="EMBL" id="MFD1747306.1"/>
    </source>
</evidence>
<dbReference type="InterPro" id="IPR051446">
    <property type="entry name" value="HTH_trans_reg/aminotransferase"/>
</dbReference>
<keyword evidence="8" id="KW-1185">Reference proteome</keyword>
<keyword evidence="7" id="KW-0032">Aminotransferase</keyword>
<proteinExistence type="inferred from homology"/>
<keyword evidence="4" id="KW-0238">DNA-binding</keyword>
<keyword evidence="5" id="KW-0804">Transcription</keyword>
<comment type="caution">
    <text evidence="7">The sequence shown here is derived from an EMBL/GenBank/DDBJ whole genome shotgun (WGS) entry which is preliminary data.</text>
</comment>
<dbReference type="InterPro" id="IPR000524">
    <property type="entry name" value="Tscrpt_reg_HTH_GntR"/>
</dbReference>
<dbReference type="InterPro" id="IPR015424">
    <property type="entry name" value="PyrdxlP-dep_Trfase"/>
</dbReference>
<dbReference type="Pfam" id="PF00155">
    <property type="entry name" value="Aminotran_1_2"/>
    <property type="match status" value="1"/>
</dbReference>
<keyword evidence="2" id="KW-0663">Pyridoxal phosphate</keyword>
<comment type="similarity">
    <text evidence="1">In the C-terminal section; belongs to the class-I pyridoxal-phosphate-dependent aminotransferase family.</text>
</comment>
<dbReference type="SMART" id="SM00345">
    <property type="entry name" value="HTH_GNTR"/>
    <property type="match status" value="1"/>
</dbReference>
<gene>
    <name evidence="7" type="ORF">ACFSE1_17685</name>
</gene>
<dbReference type="InterPro" id="IPR036388">
    <property type="entry name" value="WH-like_DNA-bd_sf"/>
</dbReference>
<protein>
    <submittedName>
        <fullName evidence="7">PLP-dependent aminotransferase family protein</fullName>
    </submittedName>
</protein>
<keyword evidence="7" id="KW-0808">Transferase</keyword>
<sequence>MNSFSKIEADISSIVLNRQDTAPLFLQLTNSLRSLILSGSLVPGVRLPASRRLAETLGISRNAVNDAFTLLHAECLIEIRKGSGTYIAQRRDQQAQSCPITSPDLLSSRSRKLMGQSNRWALASPDAVLAPGIPALQHFPVERWNKSVLRGSRASSKSAWSNQDPRGYLPLRQAIAAQIGPSRGVLSSPENIIILSSSREAFQMSALLLLEVGSAAAVEDPCLPELTATLTLTGNCALACPTDDEGIETASLERLAQIDNIRLVFTTPTHQYPSGAELSPRRRASLLKLAKKHDFYIVEDDYDGEFRSSVRRQQSLFGLDVDRRVIYVGTFSKSIAPSLRLAFMVSPPELVDAFVALKTLRDGSVSLPLQLAMHDFIASGYFTRHLVEMRQLYRMRQLALAEELRSLLDGTMTVNAEGDGLHLVGHLPACIPDRHVASAAAKRGIGATALSSYCLQRSDLNGLIMGFAGWDASKLKEAARTIASIVRNGS</sequence>
<evidence type="ECO:0000313" key="8">
    <source>
        <dbReference type="Proteomes" id="UP001597322"/>
    </source>
</evidence>
<dbReference type="InterPro" id="IPR015421">
    <property type="entry name" value="PyrdxlP-dep_Trfase_major"/>
</dbReference>
<evidence type="ECO:0000256" key="3">
    <source>
        <dbReference type="ARBA" id="ARBA00023015"/>
    </source>
</evidence>
<reference evidence="8" key="1">
    <citation type="journal article" date="2019" name="Int. J. Syst. Evol. Microbiol.">
        <title>The Global Catalogue of Microorganisms (GCM) 10K type strain sequencing project: providing services to taxonomists for standard genome sequencing and annotation.</title>
        <authorList>
            <consortium name="The Broad Institute Genomics Platform"/>
            <consortium name="The Broad Institute Genome Sequencing Center for Infectious Disease"/>
            <person name="Wu L."/>
            <person name="Ma J."/>
        </authorList>
    </citation>
    <scope>NUCLEOTIDE SEQUENCE [LARGE SCALE GENOMIC DNA]</scope>
    <source>
        <strain evidence="8">CG52</strain>
    </source>
</reference>
<dbReference type="CDD" id="cd00609">
    <property type="entry name" value="AAT_like"/>
    <property type="match status" value="1"/>
</dbReference>
<dbReference type="InterPro" id="IPR036390">
    <property type="entry name" value="WH_DNA-bd_sf"/>
</dbReference>
<dbReference type="SUPFAM" id="SSF53383">
    <property type="entry name" value="PLP-dependent transferases"/>
    <property type="match status" value="1"/>
</dbReference>
<dbReference type="EMBL" id="JBHUEQ010000035">
    <property type="protein sequence ID" value="MFD1747306.1"/>
    <property type="molecule type" value="Genomic_DNA"/>
</dbReference>
<dbReference type="GO" id="GO:0008483">
    <property type="term" value="F:transaminase activity"/>
    <property type="evidence" value="ECO:0007669"/>
    <property type="project" value="UniProtKB-KW"/>
</dbReference>
<evidence type="ECO:0000259" key="6">
    <source>
        <dbReference type="PROSITE" id="PS50949"/>
    </source>
</evidence>
<dbReference type="RefSeq" id="WP_377404546.1">
    <property type="nucleotide sequence ID" value="NZ_JBHUEQ010000035.1"/>
</dbReference>
<accession>A0ABW4M7K5</accession>
<keyword evidence="3" id="KW-0805">Transcription regulation</keyword>
<dbReference type="PROSITE" id="PS50949">
    <property type="entry name" value="HTH_GNTR"/>
    <property type="match status" value="1"/>
</dbReference>
<dbReference type="SUPFAM" id="SSF46785">
    <property type="entry name" value="Winged helix' DNA-binding domain"/>
    <property type="match status" value="1"/>
</dbReference>
<dbReference type="PANTHER" id="PTHR46577">
    <property type="entry name" value="HTH-TYPE TRANSCRIPTIONAL REGULATORY PROTEIN GABR"/>
    <property type="match status" value="1"/>
</dbReference>
<evidence type="ECO:0000256" key="1">
    <source>
        <dbReference type="ARBA" id="ARBA00005384"/>
    </source>
</evidence>
<organism evidence="7 8">
    <name type="scientific">Rhizobium helianthi</name>
    <dbReference type="NCBI Taxonomy" id="1132695"/>
    <lineage>
        <taxon>Bacteria</taxon>
        <taxon>Pseudomonadati</taxon>
        <taxon>Pseudomonadota</taxon>
        <taxon>Alphaproteobacteria</taxon>
        <taxon>Hyphomicrobiales</taxon>
        <taxon>Rhizobiaceae</taxon>
        <taxon>Rhizobium/Agrobacterium group</taxon>
        <taxon>Rhizobium</taxon>
    </lineage>
</organism>
<dbReference type="Proteomes" id="UP001597322">
    <property type="component" value="Unassembled WGS sequence"/>
</dbReference>
<evidence type="ECO:0000256" key="5">
    <source>
        <dbReference type="ARBA" id="ARBA00023163"/>
    </source>
</evidence>
<dbReference type="PANTHER" id="PTHR46577:SF1">
    <property type="entry name" value="HTH-TYPE TRANSCRIPTIONAL REGULATORY PROTEIN GABR"/>
    <property type="match status" value="1"/>
</dbReference>
<dbReference type="CDD" id="cd07377">
    <property type="entry name" value="WHTH_GntR"/>
    <property type="match status" value="1"/>
</dbReference>
<dbReference type="InterPro" id="IPR004839">
    <property type="entry name" value="Aminotransferase_I/II_large"/>
</dbReference>
<name>A0ABW4M7K5_9HYPH</name>
<evidence type="ECO:0000256" key="2">
    <source>
        <dbReference type="ARBA" id="ARBA00022898"/>
    </source>
</evidence>
<dbReference type="Pfam" id="PF00392">
    <property type="entry name" value="GntR"/>
    <property type="match status" value="1"/>
</dbReference>
<feature type="domain" description="HTH gntR-type" evidence="6">
    <location>
        <begin position="22"/>
        <end position="90"/>
    </location>
</feature>
<dbReference type="Gene3D" id="1.10.10.10">
    <property type="entry name" value="Winged helix-like DNA-binding domain superfamily/Winged helix DNA-binding domain"/>
    <property type="match status" value="1"/>
</dbReference>
<dbReference type="Gene3D" id="3.40.640.10">
    <property type="entry name" value="Type I PLP-dependent aspartate aminotransferase-like (Major domain)"/>
    <property type="match status" value="1"/>
</dbReference>